<organism evidence="3 4">
    <name type="scientific">Triparma verrucosa</name>
    <dbReference type="NCBI Taxonomy" id="1606542"/>
    <lineage>
        <taxon>Eukaryota</taxon>
        <taxon>Sar</taxon>
        <taxon>Stramenopiles</taxon>
        <taxon>Ochrophyta</taxon>
        <taxon>Bolidophyceae</taxon>
        <taxon>Parmales</taxon>
        <taxon>Triparmaceae</taxon>
        <taxon>Triparma</taxon>
    </lineage>
</organism>
<feature type="coiled-coil region" evidence="1">
    <location>
        <begin position="711"/>
        <end position="738"/>
    </location>
</feature>
<name>A0A9W7EQZ1_9STRA</name>
<feature type="compositionally biased region" description="Polar residues" evidence="2">
    <location>
        <begin position="754"/>
        <end position="768"/>
    </location>
</feature>
<evidence type="ECO:0008006" key="5">
    <source>
        <dbReference type="Google" id="ProtNLM"/>
    </source>
</evidence>
<reference evidence="4" key="1">
    <citation type="journal article" date="2023" name="Commun. Biol.">
        <title>Genome analysis of Parmales, the sister group of diatoms, reveals the evolutionary specialization of diatoms from phago-mixotrophs to photoautotrophs.</title>
        <authorList>
            <person name="Ban H."/>
            <person name="Sato S."/>
            <person name="Yoshikawa S."/>
            <person name="Yamada K."/>
            <person name="Nakamura Y."/>
            <person name="Ichinomiya M."/>
            <person name="Sato N."/>
            <person name="Blanc-Mathieu R."/>
            <person name="Endo H."/>
            <person name="Kuwata A."/>
            <person name="Ogata H."/>
        </authorList>
    </citation>
    <scope>NUCLEOTIDE SEQUENCE [LARGE SCALE GENOMIC DNA]</scope>
    <source>
        <strain evidence="4">NIES 3699</strain>
    </source>
</reference>
<feature type="compositionally biased region" description="Basic and acidic residues" evidence="2">
    <location>
        <begin position="395"/>
        <end position="411"/>
    </location>
</feature>
<evidence type="ECO:0000313" key="4">
    <source>
        <dbReference type="Proteomes" id="UP001165160"/>
    </source>
</evidence>
<feature type="compositionally biased region" description="Polar residues" evidence="2">
    <location>
        <begin position="504"/>
        <end position="521"/>
    </location>
</feature>
<feature type="region of interest" description="Disordered" evidence="2">
    <location>
        <begin position="232"/>
        <end position="275"/>
    </location>
</feature>
<evidence type="ECO:0000256" key="1">
    <source>
        <dbReference type="SAM" id="Coils"/>
    </source>
</evidence>
<evidence type="ECO:0000313" key="3">
    <source>
        <dbReference type="EMBL" id="GMH89644.1"/>
    </source>
</evidence>
<dbReference type="AlphaFoldDB" id="A0A9W7EQZ1"/>
<dbReference type="CDD" id="cd14809">
    <property type="entry name" value="bZIP_AUREO-like"/>
    <property type="match status" value="1"/>
</dbReference>
<keyword evidence="4" id="KW-1185">Reference proteome</keyword>
<feature type="region of interest" description="Disordered" evidence="2">
    <location>
        <begin position="375"/>
        <end position="412"/>
    </location>
</feature>
<feature type="compositionally biased region" description="Basic residues" evidence="2">
    <location>
        <begin position="792"/>
        <end position="802"/>
    </location>
</feature>
<feature type="compositionally biased region" description="Acidic residues" evidence="2">
    <location>
        <begin position="246"/>
        <end position="256"/>
    </location>
</feature>
<accession>A0A9W7EQZ1</accession>
<comment type="caution">
    <text evidence="3">The sequence shown here is derived from an EMBL/GenBank/DDBJ whole genome shotgun (WGS) entry which is preliminary data.</text>
</comment>
<evidence type="ECO:0000256" key="2">
    <source>
        <dbReference type="SAM" id="MobiDB-lite"/>
    </source>
</evidence>
<feature type="region of interest" description="Disordered" evidence="2">
    <location>
        <begin position="90"/>
        <end position="113"/>
    </location>
</feature>
<feature type="compositionally biased region" description="Low complexity" evidence="2">
    <location>
        <begin position="769"/>
        <end position="779"/>
    </location>
</feature>
<protein>
    <recommendedName>
        <fullName evidence="5">BZIP domain-containing protein</fullName>
    </recommendedName>
</protein>
<feature type="region of interest" description="Disordered" evidence="2">
    <location>
        <begin position="498"/>
        <end position="521"/>
    </location>
</feature>
<keyword evidence="1" id="KW-0175">Coiled coil</keyword>
<feature type="compositionally biased region" description="Polar residues" evidence="2">
    <location>
        <begin position="90"/>
        <end position="110"/>
    </location>
</feature>
<feature type="region of interest" description="Disordered" evidence="2">
    <location>
        <begin position="747"/>
        <end position="802"/>
    </location>
</feature>
<sequence length="802" mass="88841">MACGTHPARSNKKKVKRSDKTSTFEVSLFGLSRLPIIMAMRSALAPQQARMEGIDTSDFPDDFLNVFHNTMQKVNSISEFKDILTSPSLHSIQNPTLTGPQSQSTGSQVSKVVEPKRTTSALDLDGLGSLRPNTSFLNGAEMGSLQAANPSATNMAARDRAHSLTIDADAGFLGSLPTSYSSNGITFTNSNFDTNVFPDCEPVYEEEDERNFAAQNFYASHRNDDATTAAYNNQYYGDDRPNNDQYGEEESYEGEESTNANGKRNRKPSAKKMENGYDRRAQAPHGVKQAVEYQQQVYPPPIKISEESLAVFNPLAASMTSRPGFRRPFKRTLLAPPPPHLTPAHVAALTSTNWVTACQAANSNGNVVKDAVARSTGKVPEEGGEGKRRRMNLSAEDRAKQNRDRNREHARNTRLRKKAYVEELKRTLTEMVHQRESEYRNEIISKQRTEKAKEIRLQVLTAFMNFRGANNQDPNAYACIIEPGFTMTIPQTPYRQFVKPSADKQAQQASHNADQQSVPAHPHNQTFESIEEVMQDSSYLFNMLQSLKSKAAVNGGAAAPSALVFHPILNTVSMEDELLNCQFNTISTNCRQNGAADELRIFGHVQAEFDMESNKLTKLNLMFDTFSVAYQLSSLTPLTVVDNSCPSSPVAKNAGKGKEGAGGKGVEQDKLLMIHHQDNNRFLGVLSNPIERPPMTLSGIKTDEQKKFEKKQQQQQQQQGYQQQYMQQQQQQQQAEAAFYRGTAPVHATMPPKAQQQPMSAAVVNNNISDSDSADGSDCSGKEEALSATTRRSGRSTRTRAR</sequence>
<dbReference type="Proteomes" id="UP001165160">
    <property type="component" value="Unassembled WGS sequence"/>
</dbReference>
<dbReference type="EMBL" id="BRXX01000097">
    <property type="protein sequence ID" value="GMH89644.1"/>
    <property type="molecule type" value="Genomic_DNA"/>
</dbReference>
<proteinExistence type="predicted"/>
<gene>
    <name evidence="3" type="ORF">TrVE_jg9236</name>
</gene>